<dbReference type="GO" id="GO:0000160">
    <property type="term" value="P:phosphorelay signal transduction system"/>
    <property type="evidence" value="ECO:0007669"/>
    <property type="project" value="InterPro"/>
</dbReference>
<organism evidence="3">
    <name type="scientific">hydrothermal vent metagenome</name>
    <dbReference type="NCBI Taxonomy" id="652676"/>
    <lineage>
        <taxon>unclassified sequences</taxon>
        <taxon>metagenomes</taxon>
        <taxon>ecological metagenomes</taxon>
    </lineage>
</organism>
<dbReference type="InterPro" id="IPR001789">
    <property type="entry name" value="Sig_transdc_resp-reg_receiver"/>
</dbReference>
<dbReference type="SMART" id="SM00448">
    <property type="entry name" value="REC"/>
    <property type="match status" value="1"/>
</dbReference>
<keyword evidence="1" id="KW-0597">Phosphoprotein</keyword>
<accession>A0A1W1EB46</accession>
<dbReference type="SUPFAM" id="SSF52172">
    <property type="entry name" value="CheY-like"/>
    <property type="match status" value="1"/>
</dbReference>
<dbReference type="PANTHER" id="PTHR44591">
    <property type="entry name" value="STRESS RESPONSE REGULATOR PROTEIN 1"/>
    <property type="match status" value="1"/>
</dbReference>
<dbReference type="Pfam" id="PF00072">
    <property type="entry name" value="Response_reg"/>
    <property type="match status" value="1"/>
</dbReference>
<reference evidence="3" key="1">
    <citation type="submission" date="2016-10" db="EMBL/GenBank/DDBJ databases">
        <authorList>
            <person name="de Groot N.N."/>
        </authorList>
    </citation>
    <scope>NUCLEOTIDE SEQUENCE</scope>
</reference>
<dbReference type="EMBL" id="FPIB01000026">
    <property type="protein sequence ID" value="SFV90996.1"/>
    <property type="molecule type" value="Genomic_DNA"/>
</dbReference>
<gene>
    <name evidence="3" type="ORF">MNB_SV-4-550</name>
</gene>
<protein>
    <submittedName>
        <fullName evidence="3">Sigma-54 dependent DNA-binding response regulator</fullName>
    </submittedName>
</protein>
<evidence type="ECO:0000256" key="1">
    <source>
        <dbReference type="ARBA" id="ARBA00022553"/>
    </source>
</evidence>
<dbReference type="GO" id="GO:0003677">
    <property type="term" value="F:DNA binding"/>
    <property type="evidence" value="ECO:0007669"/>
    <property type="project" value="UniProtKB-KW"/>
</dbReference>
<sequence length="130" mass="14722">MDLDYLNGKTFLVVDDDSFNIQLIKTMLEKFADVKVVSTDSGSEALTVLKVCGEYIDMVLLDLRMPEMEGEEVLAAIRNEMQSDIPVLIISVNGLEEQELRQKGADDFILKPFDLDDLKHKILKYLPKGK</sequence>
<evidence type="ECO:0000313" key="3">
    <source>
        <dbReference type="EMBL" id="SFV90996.1"/>
    </source>
</evidence>
<feature type="domain" description="Response regulatory" evidence="2">
    <location>
        <begin position="10"/>
        <end position="126"/>
    </location>
</feature>
<dbReference type="InterPro" id="IPR050595">
    <property type="entry name" value="Bact_response_regulator"/>
</dbReference>
<dbReference type="Gene3D" id="3.40.50.2300">
    <property type="match status" value="1"/>
</dbReference>
<dbReference type="PROSITE" id="PS50110">
    <property type="entry name" value="RESPONSE_REGULATORY"/>
    <property type="match status" value="1"/>
</dbReference>
<dbReference type="InterPro" id="IPR011006">
    <property type="entry name" value="CheY-like_superfamily"/>
</dbReference>
<dbReference type="CDD" id="cd17546">
    <property type="entry name" value="REC_hyHK_CKI1_RcsC-like"/>
    <property type="match status" value="1"/>
</dbReference>
<keyword evidence="3" id="KW-0238">DNA-binding</keyword>
<proteinExistence type="predicted"/>
<evidence type="ECO:0000259" key="2">
    <source>
        <dbReference type="PROSITE" id="PS50110"/>
    </source>
</evidence>
<name>A0A1W1EB46_9ZZZZ</name>
<dbReference type="AlphaFoldDB" id="A0A1W1EB46"/>
<dbReference type="PANTHER" id="PTHR44591:SF3">
    <property type="entry name" value="RESPONSE REGULATORY DOMAIN-CONTAINING PROTEIN"/>
    <property type="match status" value="1"/>
</dbReference>